<evidence type="ECO:0000313" key="11">
    <source>
        <dbReference type="EMBL" id="ROW01150.1"/>
    </source>
</evidence>
<dbReference type="CDD" id="cd13854">
    <property type="entry name" value="CuRO_1_MaLCC_like"/>
    <property type="match status" value="1"/>
</dbReference>
<dbReference type="STRING" id="252740.A0A423WCU8"/>
<name>A0A423WCU8_CYTCH</name>
<dbReference type="InterPro" id="IPR011706">
    <property type="entry name" value="Cu-oxidase_C"/>
</dbReference>
<dbReference type="Pfam" id="PF07731">
    <property type="entry name" value="Cu-oxidase_2"/>
    <property type="match status" value="1"/>
</dbReference>
<dbReference type="FunFam" id="2.60.40.420:FF:000021">
    <property type="entry name" value="Extracellular dihydrogeodin oxidase/laccase"/>
    <property type="match status" value="1"/>
</dbReference>
<accession>A0A423WCU8</accession>
<gene>
    <name evidence="11" type="ORF">VSDG_02771</name>
</gene>
<evidence type="ECO:0000313" key="12">
    <source>
        <dbReference type="Proteomes" id="UP000284375"/>
    </source>
</evidence>
<feature type="chain" id="PRO_5019222924" description="Laccase" evidence="7">
    <location>
        <begin position="18"/>
        <end position="580"/>
    </location>
</feature>
<evidence type="ECO:0000256" key="6">
    <source>
        <dbReference type="ARBA" id="ARBA00023180"/>
    </source>
</evidence>
<keyword evidence="7" id="KW-0732">Signal</keyword>
<feature type="domain" description="Plastocyanin-like" evidence="10">
    <location>
        <begin position="73"/>
        <end position="187"/>
    </location>
</feature>
<dbReference type="PANTHER" id="PTHR11709:SF71">
    <property type="entry name" value="OXIDOREDUCTASE TPCJ"/>
    <property type="match status" value="1"/>
</dbReference>
<comment type="caution">
    <text evidence="11">The sequence shown here is derived from an EMBL/GenBank/DDBJ whole genome shotgun (WGS) entry which is preliminary data.</text>
</comment>
<dbReference type="CDD" id="cd13880">
    <property type="entry name" value="CuRO_2_MaLCC_like"/>
    <property type="match status" value="1"/>
</dbReference>
<evidence type="ECO:0000259" key="8">
    <source>
        <dbReference type="Pfam" id="PF00394"/>
    </source>
</evidence>
<dbReference type="InterPro" id="IPR008972">
    <property type="entry name" value="Cupredoxin"/>
</dbReference>
<dbReference type="PANTHER" id="PTHR11709">
    <property type="entry name" value="MULTI-COPPER OXIDASE"/>
    <property type="match status" value="1"/>
</dbReference>
<organism evidence="11 12">
    <name type="scientific">Cytospora chrysosperma</name>
    <name type="common">Cytospora canker fungus</name>
    <name type="synonym">Sphaeria chrysosperma</name>
    <dbReference type="NCBI Taxonomy" id="252740"/>
    <lineage>
        <taxon>Eukaryota</taxon>
        <taxon>Fungi</taxon>
        <taxon>Dikarya</taxon>
        <taxon>Ascomycota</taxon>
        <taxon>Pezizomycotina</taxon>
        <taxon>Sordariomycetes</taxon>
        <taxon>Sordariomycetidae</taxon>
        <taxon>Diaporthales</taxon>
        <taxon>Cytosporaceae</taxon>
        <taxon>Cytospora</taxon>
    </lineage>
</organism>
<dbReference type="FunFam" id="2.60.40.420:FF:000038">
    <property type="entry name" value="Extracellular dihydrogeodin oxidase/laccase"/>
    <property type="match status" value="1"/>
</dbReference>
<dbReference type="GO" id="GO:0005507">
    <property type="term" value="F:copper ion binding"/>
    <property type="evidence" value="ECO:0007669"/>
    <property type="project" value="InterPro"/>
</dbReference>
<keyword evidence="3" id="KW-0677">Repeat</keyword>
<reference evidence="11 12" key="1">
    <citation type="submission" date="2015-09" db="EMBL/GenBank/DDBJ databases">
        <title>Host preference determinants of Valsa canker pathogens revealed by comparative genomics.</title>
        <authorList>
            <person name="Yin Z."/>
            <person name="Huang L."/>
        </authorList>
    </citation>
    <scope>NUCLEOTIDE SEQUENCE [LARGE SCALE GENOMIC DNA]</scope>
    <source>
        <strain evidence="11 12">YSFL</strain>
    </source>
</reference>
<evidence type="ECO:0008006" key="13">
    <source>
        <dbReference type="Google" id="ProtNLM"/>
    </source>
</evidence>
<dbReference type="OrthoDB" id="2121828at2759"/>
<evidence type="ECO:0000256" key="7">
    <source>
        <dbReference type="SAM" id="SignalP"/>
    </source>
</evidence>
<dbReference type="InterPro" id="IPR001117">
    <property type="entry name" value="Cu-oxidase_2nd"/>
</dbReference>
<evidence type="ECO:0000256" key="1">
    <source>
        <dbReference type="ARBA" id="ARBA00010609"/>
    </source>
</evidence>
<comment type="similarity">
    <text evidence="1">Belongs to the multicopper oxidase family.</text>
</comment>
<keyword evidence="6" id="KW-0325">Glycoprotein</keyword>
<proteinExistence type="inferred from homology"/>
<dbReference type="SUPFAM" id="SSF49503">
    <property type="entry name" value="Cupredoxins"/>
    <property type="match status" value="3"/>
</dbReference>
<sequence>MIELLTSLLALASSVTSLSLPPRQDVGSNLKPRQSSCANTATSRSCWGDYSIDTNYYDETPTTNVTRQYWLSVEEGDCAPDGYPTTCMTFNGTVPGPLITADWGDNLVIHVTNNLKENGTAIHWHGLRQLNTVQMDGVPGVTQCPIAPGESFTYSFQATQYGSSWYHSHFSLQYGEGLFGPLILNGPATADYDEDLGELFLSDWSHTPIFTLWDSAKQGAAPTLEGGLINGTNTYNCTAADDSCDGTVGAKYETVFESGKKYLIRLVNSAVEGHFQFSIDGHTLTVIGNDLVPIVPYTTDSVLISMGQRYDVIVEANAAAGDYWLRAGWISACATNANPDGMTGIVRYDNSSTADPTSSSSVTSMATCGDEPYESLVPHLALDVGTVTNTADEELGFTFDTSFKWTLNDSSLMIDWSNPTLKAVLEGNDVFPTEYNMVAVDKASNSSSEWAVLVIQDETGFGLYHPIHLHGHDFWVVAQSTGVFDAAKPGFTTTNPPRRDVASLPGNGYLALAFKLDNPGTWLTHCHIAWHASEGFSLEFVEGETVIPSRVHSAAQMAIENTCSNWDSFDEVYMQDDSGI</sequence>
<keyword evidence="12" id="KW-1185">Reference proteome</keyword>
<evidence type="ECO:0000259" key="9">
    <source>
        <dbReference type="Pfam" id="PF07731"/>
    </source>
</evidence>
<dbReference type="Pfam" id="PF07732">
    <property type="entry name" value="Cu-oxidase_3"/>
    <property type="match status" value="1"/>
</dbReference>
<dbReference type="CDD" id="cd13901">
    <property type="entry name" value="CuRO_3_MaLCC_like"/>
    <property type="match status" value="1"/>
</dbReference>
<keyword evidence="2" id="KW-0479">Metal-binding</keyword>
<evidence type="ECO:0000256" key="2">
    <source>
        <dbReference type="ARBA" id="ARBA00022723"/>
    </source>
</evidence>
<dbReference type="InterPro" id="IPR045087">
    <property type="entry name" value="Cu-oxidase_fam"/>
</dbReference>
<protein>
    <recommendedName>
        <fullName evidence="13">Laccase</fullName>
    </recommendedName>
</protein>
<evidence type="ECO:0000256" key="3">
    <source>
        <dbReference type="ARBA" id="ARBA00022737"/>
    </source>
</evidence>
<feature type="domain" description="Plastocyanin-like" evidence="8">
    <location>
        <begin position="199"/>
        <end position="350"/>
    </location>
</feature>
<dbReference type="Gene3D" id="2.60.40.420">
    <property type="entry name" value="Cupredoxins - blue copper proteins"/>
    <property type="match status" value="3"/>
</dbReference>
<dbReference type="Pfam" id="PF00394">
    <property type="entry name" value="Cu-oxidase"/>
    <property type="match status" value="1"/>
</dbReference>
<evidence type="ECO:0000259" key="10">
    <source>
        <dbReference type="Pfam" id="PF07732"/>
    </source>
</evidence>
<evidence type="ECO:0000256" key="5">
    <source>
        <dbReference type="ARBA" id="ARBA00023008"/>
    </source>
</evidence>
<evidence type="ECO:0000256" key="4">
    <source>
        <dbReference type="ARBA" id="ARBA00023002"/>
    </source>
</evidence>
<dbReference type="AlphaFoldDB" id="A0A423WCU8"/>
<feature type="signal peptide" evidence="7">
    <location>
        <begin position="1"/>
        <end position="17"/>
    </location>
</feature>
<dbReference type="Proteomes" id="UP000284375">
    <property type="component" value="Unassembled WGS sequence"/>
</dbReference>
<dbReference type="EMBL" id="LJZO01000007">
    <property type="protein sequence ID" value="ROW01150.1"/>
    <property type="molecule type" value="Genomic_DNA"/>
</dbReference>
<keyword evidence="5" id="KW-0186">Copper</keyword>
<dbReference type="InterPro" id="IPR011707">
    <property type="entry name" value="Cu-oxidase-like_N"/>
</dbReference>
<keyword evidence="4" id="KW-0560">Oxidoreductase</keyword>
<dbReference type="GO" id="GO:0016491">
    <property type="term" value="F:oxidoreductase activity"/>
    <property type="evidence" value="ECO:0007669"/>
    <property type="project" value="UniProtKB-KW"/>
</dbReference>
<feature type="domain" description="Plastocyanin-like" evidence="9">
    <location>
        <begin position="421"/>
        <end position="544"/>
    </location>
</feature>